<dbReference type="InterPro" id="IPR058912">
    <property type="entry name" value="HTH_animal"/>
</dbReference>
<dbReference type="Proteomes" id="UP000784294">
    <property type="component" value="Unassembled WGS sequence"/>
</dbReference>
<dbReference type="EMBL" id="CAAALY010000263">
    <property type="protein sequence ID" value="VEL06700.1"/>
    <property type="molecule type" value="Genomic_DNA"/>
</dbReference>
<evidence type="ECO:0000313" key="3">
    <source>
        <dbReference type="Proteomes" id="UP000784294"/>
    </source>
</evidence>
<evidence type="ECO:0000313" key="2">
    <source>
        <dbReference type="EMBL" id="VEL06700.1"/>
    </source>
</evidence>
<protein>
    <recommendedName>
        <fullName evidence="1">Helix-turn-helix domain-containing protein</fullName>
    </recommendedName>
</protein>
<feature type="domain" description="Helix-turn-helix" evidence="1">
    <location>
        <begin position="36"/>
        <end position="87"/>
    </location>
</feature>
<accession>A0A3S5FBK2</accession>
<dbReference type="AlphaFoldDB" id="A0A3S5FBK2"/>
<gene>
    <name evidence="2" type="ORF">PXEA_LOCUS140</name>
</gene>
<proteinExistence type="predicted"/>
<dbReference type="Pfam" id="PF26215">
    <property type="entry name" value="HTH_animal"/>
    <property type="match status" value="1"/>
</dbReference>
<evidence type="ECO:0000259" key="1">
    <source>
        <dbReference type="Pfam" id="PF26215"/>
    </source>
</evidence>
<comment type="caution">
    <text evidence="2">The sequence shown here is derived from an EMBL/GenBank/DDBJ whole genome shotgun (WGS) entry which is preliminary data.</text>
</comment>
<keyword evidence="3" id="KW-1185">Reference proteome</keyword>
<sequence>MEVEEGERLPFMEVELFRSNGTLKKKLFGKKSYAGILLNFRSHHNYKLKIGIMRSMIIRSLRLTDVEFWDEKLDKLTWIFFGNGYQSEVKHMNLRPVKSRRQNSDYETTVRTMKD</sequence>
<reference evidence="2" key="1">
    <citation type="submission" date="2018-11" db="EMBL/GenBank/DDBJ databases">
        <authorList>
            <consortium name="Pathogen Informatics"/>
        </authorList>
    </citation>
    <scope>NUCLEOTIDE SEQUENCE</scope>
</reference>
<organism evidence="2 3">
    <name type="scientific">Protopolystoma xenopodis</name>
    <dbReference type="NCBI Taxonomy" id="117903"/>
    <lineage>
        <taxon>Eukaryota</taxon>
        <taxon>Metazoa</taxon>
        <taxon>Spiralia</taxon>
        <taxon>Lophotrochozoa</taxon>
        <taxon>Platyhelminthes</taxon>
        <taxon>Monogenea</taxon>
        <taxon>Polyopisthocotylea</taxon>
        <taxon>Polystomatidea</taxon>
        <taxon>Polystomatidae</taxon>
        <taxon>Protopolystoma</taxon>
    </lineage>
</organism>
<name>A0A3S5FBK2_9PLAT</name>